<protein>
    <submittedName>
        <fullName evidence="2">Uncharacterized protein</fullName>
    </submittedName>
</protein>
<dbReference type="Proteomes" id="UP000006729">
    <property type="component" value="Chromosome 14"/>
</dbReference>
<proteinExistence type="predicted"/>
<feature type="compositionally biased region" description="Low complexity" evidence="1">
    <location>
        <begin position="91"/>
        <end position="107"/>
    </location>
</feature>
<keyword evidence="3" id="KW-1185">Reference proteome</keyword>
<feature type="region of interest" description="Disordered" evidence="1">
    <location>
        <begin position="174"/>
        <end position="214"/>
    </location>
</feature>
<dbReference type="InParanoid" id="A0A2K1XNA1"/>
<dbReference type="EMBL" id="CM009303">
    <property type="protein sequence ID" value="PNT02236.1"/>
    <property type="molecule type" value="Genomic_DNA"/>
</dbReference>
<organism evidence="2 3">
    <name type="scientific">Populus trichocarpa</name>
    <name type="common">Western balsam poplar</name>
    <name type="synonym">Populus balsamifera subsp. trichocarpa</name>
    <dbReference type="NCBI Taxonomy" id="3694"/>
    <lineage>
        <taxon>Eukaryota</taxon>
        <taxon>Viridiplantae</taxon>
        <taxon>Streptophyta</taxon>
        <taxon>Embryophyta</taxon>
        <taxon>Tracheophyta</taxon>
        <taxon>Spermatophyta</taxon>
        <taxon>Magnoliopsida</taxon>
        <taxon>eudicotyledons</taxon>
        <taxon>Gunneridae</taxon>
        <taxon>Pentapetalae</taxon>
        <taxon>rosids</taxon>
        <taxon>fabids</taxon>
        <taxon>Malpighiales</taxon>
        <taxon>Salicaceae</taxon>
        <taxon>Saliceae</taxon>
        <taxon>Populus</taxon>
    </lineage>
</organism>
<feature type="compositionally biased region" description="Low complexity" evidence="1">
    <location>
        <begin position="176"/>
        <end position="187"/>
    </location>
</feature>
<accession>A0A2K1XNA1</accession>
<feature type="compositionally biased region" description="Polar residues" evidence="1">
    <location>
        <begin position="65"/>
        <end position="74"/>
    </location>
</feature>
<name>A0A2K1XNA1_POPTR</name>
<feature type="compositionally biased region" description="Acidic residues" evidence="1">
    <location>
        <begin position="108"/>
        <end position="127"/>
    </location>
</feature>
<evidence type="ECO:0000256" key="1">
    <source>
        <dbReference type="SAM" id="MobiDB-lite"/>
    </source>
</evidence>
<feature type="compositionally biased region" description="Polar residues" evidence="1">
    <location>
        <begin position="188"/>
        <end position="210"/>
    </location>
</feature>
<reference evidence="2 3" key="1">
    <citation type="journal article" date="2006" name="Science">
        <title>The genome of black cottonwood, Populus trichocarpa (Torr. &amp; Gray).</title>
        <authorList>
            <person name="Tuskan G.A."/>
            <person name="Difazio S."/>
            <person name="Jansson S."/>
            <person name="Bohlmann J."/>
            <person name="Grigoriev I."/>
            <person name="Hellsten U."/>
            <person name="Putnam N."/>
            <person name="Ralph S."/>
            <person name="Rombauts S."/>
            <person name="Salamov A."/>
            <person name="Schein J."/>
            <person name="Sterck L."/>
            <person name="Aerts A."/>
            <person name="Bhalerao R.R."/>
            <person name="Bhalerao R.P."/>
            <person name="Blaudez D."/>
            <person name="Boerjan W."/>
            <person name="Brun A."/>
            <person name="Brunner A."/>
            <person name="Busov V."/>
            <person name="Campbell M."/>
            <person name="Carlson J."/>
            <person name="Chalot M."/>
            <person name="Chapman J."/>
            <person name="Chen G.L."/>
            <person name="Cooper D."/>
            <person name="Coutinho P.M."/>
            <person name="Couturier J."/>
            <person name="Covert S."/>
            <person name="Cronk Q."/>
            <person name="Cunningham R."/>
            <person name="Davis J."/>
            <person name="Degroeve S."/>
            <person name="Dejardin A."/>
            <person name="Depamphilis C."/>
            <person name="Detter J."/>
            <person name="Dirks B."/>
            <person name="Dubchak I."/>
            <person name="Duplessis S."/>
            <person name="Ehlting J."/>
            <person name="Ellis B."/>
            <person name="Gendler K."/>
            <person name="Goodstein D."/>
            <person name="Gribskov M."/>
            <person name="Grimwood J."/>
            <person name="Groover A."/>
            <person name="Gunter L."/>
            <person name="Hamberger B."/>
            <person name="Heinze B."/>
            <person name="Helariutta Y."/>
            <person name="Henrissat B."/>
            <person name="Holligan D."/>
            <person name="Holt R."/>
            <person name="Huang W."/>
            <person name="Islam-Faridi N."/>
            <person name="Jones S."/>
            <person name="Jones-Rhoades M."/>
            <person name="Jorgensen R."/>
            <person name="Joshi C."/>
            <person name="Kangasjarvi J."/>
            <person name="Karlsson J."/>
            <person name="Kelleher C."/>
            <person name="Kirkpatrick R."/>
            <person name="Kirst M."/>
            <person name="Kohler A."/>
            <person name="Kalluri U."/>
            <person name="Larimer F."/>
            <person name="Leebens-Mack J."/>
            <person name="Leple J.C."/>
            <person name="Locascio P."/>
            <person name="Lou Y."/>
            <person name="Lucas S."/>
            <person name="Martin F."/>
            <person name="Montanini B."/>
            <person name="Napoli C."/>
            <person name="Nelson D.R."/>
            <person name="Nelson C."/>
            <person name="Nieminen K."/>
            <person name="Nilsson O."/>
            <person name="Pereda V."/>
            <person name="Peter G."/>
            <person name="Philippe R."/>
            <person name="Pilate G."/>
            <person name="Poliakov A."/>
            <person name="Razumovskaya J."/>
            <person name="Richardson P."/>
            <person name="Rinaldi C."/>
            <person name="Ritland K."/>
            <person name="Rouze P."/>
            <person name="Ryaboy D."/>
            <person name="Schmutz J."/>
            <person name="Schrader J."/>
            <person name="Segerman B."/>
            <person name="Shin H."/>
            <person name="Siddiqui A."/>
            <person name="Sterky F."/>
            <person name="Terry A."/>
            <person name="Tsai C.J."/>
            <person name="Uberbacher E."/>
            <person name="Unneberg P."/>
            <person name="Vahala J."/>
            <person name="Wall K."/>
            <person name="Wessler S."/>
            <person name="Yang G."/>
            <person name="Yin T."/>
            <person name="Douglas C."/>
            <person name="Marra M."/>
            <person name="Sandberg G."/>
            <person name="Van de Peer Y."/>
            <person name="Rokhsar D."/>
        </authorList>
    </citation>
    <scope>NUCLEOTIDE SEQUENCE [LARGE SCALE GENOMIC DNA]</scope>
    <source>
        <strain evidence="3">cv. Nisqually</strain>
    </source>
</reference>
<evidence type="ECO:0000313" key="3">
    <source>
        <dbReference type="Proteomes" id="UP000006729"/>
    </source>
</evidence>
<gene>
    <name evidence="2" type="ORF">POPTR_014G000200</name>
</gene>
<evidence type="ECO:0000313" key="2">
    <source>
        <dbReference type="EMBL" id="PNT02236.1"/>
    </source>
</evidence>
<dbReference type="AlphaFoldDB" id="A0A2K1XNA1"/>
<sequence length="251" mass="27820">MTKKLWEKSFALCVEVDASLPFVHKFELEFLNSIRELHVNYEWKLKRCEKCQVFGHSCQPLVGKQVNSDTSPSHQVKDNASPVIDTDKMSFEASDSSTETDTNSSVETDIDSSTDTEDSSDETDTDELASNSPIKALLKSYDLGDVNPITSSSSIEDHVRTSLLELPLCITSKQMSLPSSSETSSSSRVPTTNLTEMTPSRAPPSTSAQSIGYDDTRFTLVTRRKKKKDILEMKTRATPTPTPHVAQSIYI</sequence>
<feature type="region of interest" description="Disordered" evidence="1">
    <location>
        <begin position="65"/>
        <end position="131"/>
    </location>
</feature>